<evidence type="ECO:0000259" key="2">
    <source>
        <dbReference type="Pfam" id="PF04784"/>
    </source>
</evidence>
<keyword evidence="1" id="KW-1133">Transmembrane helix</keyword>
<comment type="caution">
    <text evidence="3">The sequence shown here is derived from an EMBL/GenBank/DDBJ whole genome shotgun (WGS) entry which is preliminary data.</text>
</comment>
<dbReference type="InterPro" id="IPR051548">
    <property type="entry name" value="Grx-like_ET"/>
</dbReference>
<accession>A0A1F6G9B3</accession>
<reference evidence="3 4" key="1">
    <citation type="journal article" date="2016" name="Nat. Commun.">
        <title>Thousands of microbial genomes shed light on interconnected biogeochemical processes in an aquifer system.</title>
        <authorList>
            <person name="Anantharaman K."/>
            <person name="Brown C.T."/>
            <person name="Hug L.A."/>
            <person name="Sharon I."/>
            <person name="Castelle C.J."/>
            <person name="Probst A.J."/>
            <person name="Thomas B.C."/>
            <person name="Singh A."/>
            <person name="Wilkins M.J."/>
            <person name="Karaoz U."/>
            <person name="Brodie E.L."/>
            <person name="Williams K.H."/>
            <person name="Hubbard S.S."/>
            <person name="Banfield J.F."/>
        </authorList>
    </citation>
    <scope>NUCLEOTIDE SEQUENCE [LARGE SCALE GENOMIC DNA]</scope>
</reference>
<keyword evidence="1" id="KW-0472">Membrane</keyword>
<dbReference type="AlphaFoldDB" id="A0A1F6G9B3"/>
<feature type="transmembrane region" description="Helical" evidence="1">
    <location>
        <begin position="21"/>
        <end position="38"/>
    </location>
</feature>
<sequence>MGSQWVSDQGNRLKTGLEVKKILIILVCTWFSFPLWAFDHAHTHYASILAGSVVEQGPRAQVNYAWLKDHVSTLDQYLSELQSVSLDEYSRWSKQQQMAFLINAYNAFTLKLIVNAYPNLNSIKDLGGLFSSPWQKDFFTLLERIHNLDSLEHQWLRNKFAEPNVHFAIVCASKGCPALKQTPYIAADLPAQLQSAKTRFLSDTTRNRYDAQTKRLYLSKIFDWFAADFIKAAGSVEAFVADSISQNALDQQVIQHQDAKITFLEYDWSLNKTP</sequence>
<name>A0A1F6G9B3_9PROT</name>
<dbReference type="PANTHER" id="PTHR34386">
    <property type="entry name" value="GLUTAREDOXIN"/>
    <property type="match status" value="1"/>
</dbReference>
<dbReference type="GO" id="GO:0009055">
    <property type="term" value="F:electron transfer activity"/>
    <property type="evidence" value="ECO:0007669"/>
    <property type="project" value="TreeGrafter"/>
</dbReference>
<dbReference type="Proteomes" id="UP000178449">
    <property type="component" value="Unassembled WGS sequence"/>
</dbReference>
<evidence type="ECO:0000256" key="1">
    <source>
        <dbReference type="SAM" id="Phobius"/>
    </source>
</evidence>
<dbReference type="GO" id="GO:0045454">
    <property type="term" value="P:cell redox homeostasis"/>
    <property type="evidence" value="ECO:0007669"/>
    <property type="project" value="TreeGrafter"/>
</dbReference>
<evidence type="ECO:0000313" key="3">
    <source>
        <dbReference type="EMBL" id="OGG94689.1"/>
    </source>
</evidence>
<keyword evidence="1" id="KW-0812">Transmembrane</keyword>
<evidence type="ECO:0000313" key="4">
    <source>
        <dbReference type="Proteomes" id="UP000178449"/>
    </source>
</evidence>
<gene>
    <name evidence="3" type="ORF">A2527_05675</name>
</gene>
<protein>
    <recommendedName>
        <fullName evidence="2">DUF547 domain-containing protein</fullName>
    </recommendedName>
</protein>
<proteinExistence type="predicted"/>
<dbReference type="EMBL" id="MFNE01000035">
    <property type="protein sequence ID" value="OGG94689.1"/>
    <property type="molecule type" value="Genomic_DNA"/>
</dbReference>
<dbReference type="STRING" id="1817772.A2527_05675"/>
<organism evidence="3 4">
    <name type="scientific">Candidatus Lambdaproteobacteria bacterium RIFOXYD2_FULL_50_16</name>
    <dbReference type="NCBI Taxonomy" id="1817772"/>
    <lineage>
        <taxon>Bacteria</taxon>
        <taxon>Pseudomonadati</taxon>
        <taxon>Pseudomonadota</taxon>
        <taxon>Candidatus Lambdaproteobacteria</taxon>
    </lineage>
</organism>
<dbReference type="PANTHER" id="PTHR34386:SF1">
    <property type="entry name" value="GLUTAREDOXIN-LIKE PROTEIN NRDH"/>
    <property type="match status" value="1"/>
</dbReference>
<dbReference type="InterPro" id="IPR006869">
    <property type="entry name" value="DUF547"/>
</dbReference>
<dbReference type="Pfam" id="PF04784">
    <property type="entry name" value="DUF547"/>
    <property type="match status" value="1"/>
</dbReference>
<feature type="domain" description="DUF547" evidence="2">
    <location>
        <begin position="90"/>
        <end position="201"/>
    </location>
</feature>